<reference evidence="3" key="1">
    <citation type="submission" date="2021-01" db="EMBL/GenBank/DDBJ databases">
        <title>Metabolic potential, ecology and presence of endohyphal bacteria is reflected in genomic diversity of Mucoromycotina.</title>
        <authorList>
            <person name="Muszewska A."/>
            <person name="Okrasinska A."/>
            <person name="Steczkiewicz K."/>
            <person name="Drgas O."/>
            <person name="Orlowska M."/>
            <person name="Perlinska-Lenart U."/>
            <person name="Aleksandrzak-Piekarczyk T."/>
            <person name="Szatraj K."/>
            <person name="Zielenkiewicz U."/>
            <person name="Pilsyk S."/>
            <person name="Malc E."/>
            <person name="Mieczkowski P."/>
            <person name="Kruszewska J.S."/>
            <person name="Biernat P."/>
            <person name="Pawlowska J."/>
        </authorList>
    </citation>
    <scope>NUCLEOTIDE SEQUENCE</scope>
    <source>
        <strain evidence="3">WA0000018081</strain>
    </source>
</reference>
<evidence type="ECO:0000256" key="2">
    <source>
        <dbReference type="SAM" id="MobiDB-lite"/>
    </source>
</evidence>
<accession>A0A8H7W3U5</accession>
<sequence>MDERSNKTVRERADAIERLQSSFSTERGSVLPGYSRSTVSSLKRSSMSGSADTNCRLNKLRRLDSSNRESSPTLSEISSVSSTREGDNFESVVMYAKILQYQHMTREMEREYSKSEQIAESELAALERELKGLEAEEINRHRDQESQNKLDTLCKQITACMGRIDMITKGEGDLDKEKKTLISILSQLNETNVPTLHNNPNLLNECINLIKAIIEA</sequence>
<proteinExistence type="predicted"/>
<feature type="compositionally biased region" description="Basic and acidic residues" evidence="2">
    <location>
        <begin position="1"/>
        <end position="17"/>
    </location>
</feature>
<keyword evidence="4" id="KW-1185">Reference proteome</keyword>
<feature type="compositionally biased region" description="Polar residues" evidence="2">
    <location>
        <begin position="68"/>
        <end position="83"/>
    </location>
</feature>
<organism evidence="3 4">
    <name type="scientific">Thamnidium elegans</name>
    <dbReference type="NCBI Taxonomy" id="101142"/>
    <lineage>
        <taxon>Eukaryota</taxon>
        <taxon>Fungi</taxon>
        <taxon>Fungi incertae sedis</taxon>
        <taxon>Mucoromycota</taxon>
        <taxon>Mucoromycotina</taxon>
        <taxon>Mucoromycetes</taxon>
        <taxon>Mucorales</taxon>
        <taxon>Mucorineae</taxon>
        <taxon>Mucoraceae</taxon>
        <taxon>Thamnidium</taxon>
    </lineage>
</organism>
<protein>
    <submittedName>
        <fullName evidence="3">Uncharacterized protein</fullName>
    </submittedName>
</protein>
<keyword evidence="1" id="KW-0175">Coiled coil</keyword>
<evidence type="ECO:0000256" key="1">
    <source>
        <dbReference type="SAM" id="Coils"/>
    </source>
</evidence>
<dbReference type="AlphaFoldDB" id="A0A8H7W3U5"/>
<dbReference type="OrthoDB" id="2286262at2759"/>
<dbReference type="Proteomes" id="UP000613177">
    <property type="component" value="Unassembled WGS sequence"/>
</dbReference>
<gene>
    <name evidence="3" type="ORF">INT48_005600</name>
</gene>
<evidence type="ECO:0000313" key="3">
    <source>
        <dbReference type="EMBL" id="KAG2237564.1"/>
    </source>
</evidence>
<dbReference type="EMBL" id="JAEPRE010000005">
    <property type="protein sequence ID" value="KAG2237564.1"/>
    <property type="molecule type" value="Genomic_DNA"/>
</dbReference>
<comment type="caution">
    <text evidence="3">The sequence shown here is derived from an EMBL/GenBank/DDBJ whole genome shotgun (WGS) entry which is preliminary data.</text>
</comment>
<feature type="coiled-coil region" evidence="1">
    <location>
        <begin position="109"/>
        <end position="136"/>
    </location>
</feature>
<evidence type="ECO:0000313" key="4">
    <source>
        <dbReference type="Proteomes" id="UP000613177"/>
    </source>
</evidence>
<feature type="compositionally biased region" description="Low complexity" evidence="2">
    <location>
        <begin position="35"/>
        <end position="48"/>
    </location>
</feature>
<name>A0A8H7W3U5_9FUNG</name>
<feature type="region of interest" description="Disordered" evidence="2">
    <location>
        <begin position="1"/>
        <end position="83"/>
    </location>
</feature>